<evidence type="ECO:0000259" key="5">
    <source>
        <dbReference type="PROSITE" id="PS50893"/>
    </source>
</evidence>
<evidence type="ECO:0000313" key="7">
    <source>
        <dbReference type="Proteomes" id="UP000662914"/>
    </source>
</evidence>
<dbReference type="Proteomes" id="UP000662914">
    <property type="component" value="Chromosome"/>
</dbReference>
<accession>A0A809S2X3</accession>
<dbReference type="PANTHER" id="PTHR43023">
    <property type="entry name" value="PROTEIN TRIGALACTOSYLDIACYLGLYCEROL 3, CHLOROPLASTIC"/>
    <property type="match status" value="1"/>
</dbReference>
<dbReference type="AlphaFoldDB" id="A0A809S2X3"/>
<evidence type="ECO:0000313" key="6">
    <source>
        <dbReference type="EMBL" id="BBO19911.1"/>
    </source>
</evidence>
<sequence length="278" mass="30696">MHMKIPAVVSNEPLVKISDLNFTYDQRPVLTGINMTIPRGKVVAIMGQSGCGKTTTLRLIGGQLRPSQGEVRFDGKEAMHELDADGLYATRRRMGMLFQFGALFTDISVFDNVAFQMREHTNLSEEMIRDLVLLKLNAVGLRGAQKLMPSELSGGMARRVALARAIALDPLLMMYDEPFTGLDPITMGVIGQLIRKLNDALGGSSIIVTHDVQESLQIVDYIYFMADGKVVAEGTPDEIRASDKAYVHQFVWGEMDGPVPFQYPSAPYREQIYGAAHA</sequence>
<dbReference type="GO" id="GO:0016887">
    <property type="term" value="F:ATP hydrolysis activity"/>
    <property type="evidence" value="ECO:0007669"/>
    <property type="project" value="InterPro"/>
</dbReference>
<dbReference type="InterPro" id="IPR003439">
    <property type="entry name" value="ABC_transporter-like_ATP-bd"/>
</dbReference>
<proteinExistence type="predicted"/>
<dbReference type="KEGG" id="ddz:DSYM_06100"/>
<evidence type="ECO:0000256" key="3">
    <source>
        <dbReference type="ARBA" id="ARBA00022741"/>
    </source>
</evidence>
<dbReference type="InterPro" id="IPR017871">
    <property type="entry name" value="ABC_transporter-like_CS"/>
</dbReference>
<feature type="domain" description="ABC transporter" evidence="5">
    <location>
        <begin position="15"/>
        <end position="252"/>
    </location>
</feature>
<dbReference type="PROSITE" id="PS50893">
    <property type="entry name" value="ABC_TRANSPORTER_2"/>
    <property type="match status" value="1"/>
</dbReference>
<keyword evidence="1" id="KW-0813">Transport</keyword>
<dbReference type="GO" id="GO:0005524">
    <property type="term" value="F:ATP binding"/>
    <property type="evidence" value="ECO:0007669"/>
    <property type="project" value="UniProtKB-KW"/>
</dbReference>
<reference evidence="6" key="1">
    <citation type="journal article" name="DNA Res.">
        <title>The physiological potential of anammox bacteria as revealed by their core genome structure.</title>
        <authorList>
            <person name="Okubo T."/>
            <person name="Toyoda A."/>
            <person name="Fukuhara K."/>
            <person name="Uchiyama I."/>
            <person name="Harigaya Y."/>
            <person name="Kuroiwa M."/>
            <person name="Suzuki T."/>
            <person name="Murakami Y."/>
            <person name="Suwa Y."/>
            <person name="Takami H."/>
        </authorList>
    </citation>
    <scope>NUCLEOTIDE SEQUENCE</scope>
    <source>
        <strain evidence="6">317325-3</strain>
    </source>
</reference>
<dbReference type="EMBL" id="AP021857">
    <property type="protein sequence ID" value="BBO19911.1"/>
    <property type="molecule type" value="Genomic_DNA"/>
</dbReference>
<evidence type="ECO:0000256" key="2">
    <source>
        <dbReference type="ARBA" id="ARBA00022475"/>
    </source>
</evidence>
<dbReference type="SUPFAM" id="SSF52540">
    <property type="entry name" value="P-loop containing nucleoside triphosphate hydrolases"/>
    <property type="match status" value="1"/>
</dbReference>
<dbReference type="CDD" id="cd03261">
    <property type="entry name" value="ABC_Org_Solvent_Resistant"/>
    <property type="match status" value="1"/>
</dbReference>
<keyword evidence="3" id="KW-0547">Nucleotide-binding</keyword>
<dbReference type="PANTHER" id="PTHR43023:SF6">
    <property type="entry name" value="INTERMEMBRANE PHOSPHOLIPID TRANSPORT SYSTEM ATP-BINDING PROTEIN MLAF"/>
    <property type="match status" value="1"/>
</dbReference>
<protein>
    <submittedName>
        <fullName evidence="6">ABC transporter ATP-binding protein</fullName>
    </submittedName>
</protein>
<dbReference type="SMART" id="SM00382">
    <property type="entry name" value="AAA"/>
    <property type="match status" value="1"/>
</dbReference>
<keyword evidence="4 6" id="KW-0067">ATP-binding</keyword>
<evidence type="ECO:0000256" key="1">
    <source>
        <dbReference type="ARBA" id="ARBA00022448"/>
    </source>
</evidence>
<organism evidence="6 7">
    <name type="scientific">Candidatus Desulfobacillus denitrificans</name>
    <dbReference type="NCBI Taxonomy" id="2608985"/>
    <lineage>
        <taxon>Bacteria</taxon>
        <taxon>Pseudomonadati</taxon>
        <taxon>Pseudomonadota</taxon>
        <taxon>Betaproteobacteria</taxon>
        <taxon>Candidatus Desulfobacillus</taxon>
    </lineage>
</organism>
<dbReference type="Pfam" id="PF00005">
    <property type="entry name" value="ABC_tran"/>
    <property type="match status" value="1"/>
</dbReference>
<keyword evidence="2" id="KW-0472">Membrane</keyword>
<name>A0A809S2X3_9PROT</name>
<gene>
    <name evidence="6" type="ORF">DSYM_06100</name>
</gene>
<evidence type="ECO:0000256" key="4">
    <source>
        <dbReference type="ARBA" id="ARBA00022840"/>
    </source>
</evidence>
<keyword evidence="2" id="KW-1003">Cell membrane</keyword>
<dbReference type="PROSITE" id="PS00211">
    <property type="entry name" value="ABC_TRANSPORTER_1"/>
    <property type="match status" value="1"/>
</dbReference>
<dbReference type="InterPro" id="IPR003593">
    <property type="entry name" value="AAA+_ATPase"/>
</dbReference>
<dbReference type="InterPro" id="IPR027417">
    <property type="entry name" value="P-loop_NTPase"/>
</dbReference>
<dbReference type="Gene3D" id="3.40.50.300">
    <property type="entry name" value="P-loop containing nucleotide triphosphate hydrolases"/>
    <property type="match status" value="1"/>
</dbReference>